<dbReference type="InterPro" id="IPR001680">
    <property type="entry name" value="WD40_rpt"/>
</dbReference>
<dbReference type="GeneID" id="37013188"/>
<dbReference type="InterPro" id="IPR015943">
    <property type="entry name" value="WD40/YVTN_repeat-like_dom_sf"/>
</dbReference>
<dbReference type="InterPro" id="IPR051362">
    <property type="entry name" value="WD_repeat_creC_regulators"/>
</dbReference>
<organism evidence="4 5">
    <name type="scientific">Pseudomicrostroma glucosiphilum</name>
    <dbReference type="NCBI Taxonomy" id="1684307"/>
    <lineage>
        <taxon>Eukaryota</taxon>
        <taxon>Fungi</taxon>
        <taxon>Dikarya</taxon>
        <taxon>Basidiomycota</taxon>
        <taxon>Ustilaginomycotina</taxon>
        <taxon>Exobasidiomycetes</taxon>
        <taxon>Microstromatales</taxon>
        <taxon>Microstromatales incertae sedis</taxon>
        <taxon>Pseudomicrostroma</taxon>
    </lineage>
</organism>
<accession>A0A316UFL2</accession>
<dbReference type="InterPro" id="IPR036322">
    <property type="entry name" value="WD40_repeat_dom_sf"/>
</dbReference>
<evidence type="ECO:0000256" key="3">
    <source>
        <dbReference type="SAM" id="MobiDB-lite"/>
    </source>
</evidence>
<dbReference type="GO" id="GO:0032153">
    <property type="term" value="C:cell division site"/>
    <property type="evidence" value="ECO:0007669"/>
    <property type="project" value="TreeGrafter"/>
</dbReference>
<dbReference type="STRING" id="1684307.A0A316UFL2"/>
<evidence type="ECO:0000256" key="2">
    <source>
        <dbReference type="ARBA" id="ARBA00022737"/>
    </source>
</evidence>
<dbReference type="PANTHER" id="PTHR14107">
    <property type="entry name" value="WD REPEAT PROTEIN"/>
    <property type="match status" value="1"/>
</dbReference>
<dbReference type="Gene3D" id="2.130.10.10">
    <property type="entry name" value="YVTN repeat-like/Quinoprotein amine dehydrogenase"/>
    <property type="match status" value="1"/>
</dbReference>
<proteinExistence type="predicted"/>
<dbReference type="GO" id="GO:0045013">
    <property type="term" value="P:carbon catabolite repression of transcription"/>
    <property type="evidence" value="ECO:0007669"/>
    <property type="project" value="TreeGrafter"/>
</dbReference>
<evidence type="ECO:0000313" key="4">
    <source>
        <dbReference type="EMBL" id="PWN24107.1"/>
    </source>
</evidence>
<keyword evidence="2" id="KW-0677">Repeat</keyword>
<keyword evidence="1" id="KW-0853">WD repeat</keyword>
<dbReference type="PANTHER" id="PTHR14107:SF16">
    <property type="entry name" value="AT02583P"/>
    <property type="match status" value="1"/>
</dbReference>
<reference evidence="4 5" key="1">
    <citation type="journal article" date="2018" name="Mol. Biol. Evol.">
        <title>Broad Genomic Sampling Reveals a Smut Pathogenic Ancestry of the Fungal Clade Ustilaginomycotina.</title>
        <authorList>
            <person name="Kijpornyongpan T."/>
            <person name="Mondo S.J."/>
            <person name="Barry K."/>
            <person name="Sandor L."/>
            <person name="Lee J."/>
            <person name="Lipzen A."/>
            <person name="Pangilinan J."/>
            <person name="LaButti K."/>
            <person name="Hainaut M."/>
            <person name="Henrissat B."/>
            <person name="Grigoriev I.V."/>
            <person name="Spatafora J.W."/>
            <person name="Aime M.C."/>
        </authorList>
    </citation>
    <scope>NUCLEOTIDE SEQUENCE [LARGE SCALE GENOMIC DNA]</scope>
    <source>
        <strain evidence="4 5">MCA 4718</strain>
    </source>
</reference>
<dbReference type="AlphaFoldDB" id="A0A316UFL2"/>
<dbReference type="GO" id="GO:0051286">
    <property type="term" value="C:cell tip"/>
    <property type="evidence" value="ECO:0007669"/>
    <property type="project" value="TreeGrafter"/>
</dbReference>
<dbReference type="RefSeq" id="XP_025351267.1">
    <property type="nucleotide sequence ID" value="XM_025491454.1"/>
</dbReference>
<sequence length="999" mass="102932">MAAPNIPPGSFAAPEGVYTAAAITLPLAELPISGNIPLAMVPASMPTASSSHDSAASSGGAGGAATNAGPGRAGATAMLGTPSSSGAAAVSPSNSASGLGPSGSTAIAANAANVTSLPPYNTLAPSLLPPSWRKELGCIVQPSLSSASIRWGPPGSSSSDFTGALIAGVGVVGGRKNKDPGTDASGTGSNTPASGGRRLRKASNAATGINNANEISTASAYRGPNPPIEGVMVSQGIDAPASSTMGGSGGMIGMSALTSYGFLPSNNGRDPFDLTSALDLRGEASGGMISPTSTFKAAKNASKPKNNVKQSNSSFIIRTWVHPDLKDILSSLEKAYNARHGNQDDGDEDEAQGSRVYHHQPPFYITQRGRTLLWFLPHLPSPAGGAAPSTNVNDQSQQPTVLLRILFSSPPSSHDLNQLTRSPTTLDLVVGFPTGDLIWIDLMALKYSRFNKGGCCTDSGVTKVRWLPSISQFATGASGSGGGGASGAGGAGAGGGGEGLFVSAHVDGCMLIWDREREDAEAGKGWAPRLWRLKGNTPGRRSSTASVVDWDPRRNIIVSRPGLVHQPGSHESEALINGASSAGLNYAGEGYSSYDSGATQTAAGLLSPKREETHLPGEEEQVAPAGGAKHTTQQAPKWDKNPVTHWRVSRSKINDFAISPDLGCIAVVSEDSLLRIIDLSSEALVASHSSYFGSFLSLSFSTDGRYLLTTSCDDLVSLYQPRPTTAHGVSQPTPSRLLARCVGHSSWVRGVAFDPYRWREGDRTYRFGSVGEDGKVCLWDFAGGRSLGRIKATGGGAGADGKRPSSIHLGSYSQKQQRPGNSNSIGNEAPTSSAAGADGEETHDPFDIYHPAPSRSAIPTLQPIATHQLSASLLSTTTNIMVTTSTSPLAAIRFSPKGFIVLHDNGVTTSWERPRGKRPLVLQQTEEELQQAAAKRDAGAGKASGKGAAGLLSKGWGSMRGGLTRTLSTGPAPPQSPQMGGAGALQSYSMQNTASAGLG</sequence>
<keyword evidence="5" id="KW-1185">Reference proteome</keyword>
<feature type="compositionally biased region" description="Polar residues" evidence="3">
    <location>
        <begin position="986"/>
        <end position="999"/>
    </location>
</feature>
<feature type="region of interest" description="Disordered" evidence="3">
    <location>
        <begin position="794"/>
        <end position="854"/>
    </location>
</feature>
<evidence type="ECO:0000256" key="1">
    <source>
        <dbReference type="ARBA" id="ARBA00022574"/>
    </source>
</evidence>
<dbReference type="EMBL" id="KZ819321">
    <property type="protein sequence ID" value="PWN24107.1"/>
    <property type="molecule type" value="Genomic_DNA"/>
</dbReference>
<evidence type="ECO:0000313" key="5">
    <source>
        <dbReference type="Proteomes" id="UP000245942"/>
    </source>
</evidence>
<dbReference type="SUPFAM" id="SSF50978">
    <property type="entry name" value="WD40 repeat-like"/>
    <property type="match status" value="1"/>
</dbReference>
<name>A0A316UFL2_9BASI</name>
<feature type="compositionally biased region" description="Low complexity" evidence="3">
    <location>
        <begin position="47"/>
        <end position="97"/>
    </location>
</feature>
<feature type="region of interest" description="Disordered" evidence="3">
    <location>
        <begin position="611"/>
        <end position="641"/>
    </location>
</feature>
<feature type="region of interest" description="Disordered" evidence="3">
    <location>
        <begin position="44"/>
        <end position="101"/>
    </location>
</feature>
<feature type="region of interest" description="Disordered" evidence="3">
    <location>
        <begin position="936"/>
        <end position="999"/>
    </location>
</feature>
<feature type="compositionally biased region" description="Polar residues" evidence="3">
    <location>
        <begin position="184"/>
        <end position="193"/>
    </location>
</feature>
<dbReference type="Proteomes" id="UP000245942">
    <property type="component" value="Unassembled WGS sequence"/>
</dbReference>
<dbReference type="SMART" id="SM00320">
    <property type="entry name" value="WD40"/>
    <property type="match status" value="4"/>
</dbReference>
<dbReference type="OrthoDB" id="3367at2759"/>
<feature type="region of interest" description="Disordered" evidence="3">
    <location>
        <begin position="173"/>
        <end position="200"/>
    </location>
</feature>
<dbReference type="GO" id="GO:0005634">
    <property type="term" value="C:nucleus"/>
    <property type="evidence" value="ECO:0007669"/>
    <property type="project" value="TreeGrafter"/>
</dbReference>
<gene>
    <name evidence="4" type="ORF">BCV69DRAFT_280008</name>
</gene>
<feature type="compositionally biased region" description="Polar residues" evidence="3">
    <location>
        <begin position="811"/>
        <end position="834"/>
    </location>
</feature>
<protein>
    <submittedName>
        <fullName evidence="4">WD40 repeat-like protein</fullName>
    </submittedName>
</protein>